<dbReference type="GO" id="GO:0003700">
    <property type="term" value="F:DNA-binding transcription factor activity"/>
    <property type="evidence" value="ECO:0007669"/>
    <property type="project" value="InterPro"/>
</dbReference>
<keyword evidence="3" id="KW-0804">Transcription</keyword>
<dbReference type="Gene3D" id="3.40.50.10490">
    <property type="entry name" value="Glucose-6-phosphate isomerase like protein, domain 1"/>
    <property type="match status" value="1"/>
</dbReference>
<dbReference type="Proteomes" id="UP000280668">
    <property type="component" value="Unassembled WGS sequence"/>
</dbReference>
<dbReference type="GO" id="GO:0003677">
    <property type="term" value="F:DNA binding"/>
    <property type="evidence" value="ECO:0007669"/>
    <property type="project" value="UniProtKB-KW"/>
</dbReference>
<keyword evidence="1" id="KW-0805">Transcription regulation</keyword>
<dbReference type="EMBL" id="RKHK01000001">
    <property type="protein sequence ID" value="ROR73877.1"/>
    <property type="molecule type" value="Genomic_DNA"/>
</dbReference>
<dbReference type="Gene3D" id="1.10.10.10">
    <property type="entry name" value="Winged helix-like DNA-binding domain superfamily/Winged helix DNA-binding domain"/>
    <property type="match status" value="1"/>
</dbReference>
<dbReference type="RefSeq" id="WP_123304244.1">
    <property type="nucleotide sequence ID" value="NZ_RKHK01000001.1"/>
</dbReference>
<dbReference type="InterPro" id="IPR047640">
    <property type="entry name" value="RpiR-like"/>
</dbReference>
<keyword evidence="7" id="KW-1185">Reference proteome</keyword>
<evidence type="ECO:0000256" key="2">
    <source>
        <dbReference type="ARBA" id="ARBA00023125"/>
    </source>
</evidence>
<sequence length="292" mass="30565">MTLEAPQIDSVNLVTRIAGLLPELRPAERRVAEAVIANPAEVARESITTLAERCHTSAPTVVRFAKRLGFAGYPQLRLTLAKDAGREEGRHAGEPLSGTLDASDTLDEVVAKLAYAESRALEDTAAMLDRSALASTVEAIAAAPRIDLLGVGASAVPAIDLGQKLLRLGLAAAHHTDRHAAMTSVSLRGEGDVVIAVSHSGSTTDVIAPAELAREHGATTVAVTNHPESRLAKACDVALVTASRETTFRSGAMASRIAQLLIVDCVFVGVALRDMEATQQALDASFRAVADL</sequence>
<evidence type="ECO:0000256" key="3">
    <source>
        <dbReference type="ARBA" id="ARBA00023163"/>
    </source>
</evidence>
<dbReference type="CDD" id="cd05013">
    <property type="entry name" value="SIS_RpiR"/>
    <property type="match status" value="1"/>
</dbReference>
<dbReference type="PANTHER" id="PTHR30514:SF1">
    <property type="entry name" value="HTH-TYPE TRANSCRIPTIONAL REGULATOR HEXR-RELATED"/>
    <property type="match status" value="1"/>
</dbReference>
<reference evidence="6 7" key="1">
    <citation type="submission" date="2018-11" db="EMBL/GenBank/DDBJ databases">
        <title>Sequencing the genomes of 1000 actinobacteria strains.</title>
        <authorList>
            <person name="Klenk H.-P."/>
        </authorList>
    </citation>
    <scope>NUCLEOTIDE SEQUENCE [LARGE SCALE GENOMIC DNA]</scope>
    <source>
        <strain evidence="6 7">DSM 11294</strain>
    </source>
</reference>
<keyword evidence="2" id="KW-0238">DNA-binding</keyword>
<dbReference type="PROSITE" id="PS51071">
    <property type="entry name" value="HTH_RPIR"/>
    <property type="match status" value="1"/>
</dbReference>
<evidence type="ECO:0000259" key="5">
    <source>
        <dbReference type="PROSITE" id="PS51464"/>
    </source>
</evidence>
<feature type="domain" description="HTH rpiR-type" evidence="4">
    <location>
        <begin position="11"/>
        <end position="87"/>
    </location>
</feature>
<dbReference type="InterPro" id="IPR009057">
    <property type="entry name" value="Homeodomain-like_sf"/>
</dbReference>
<comment type="caution">
    <text evidence="6">The sequence shown here is derived from an EMBL/GenBank/DDBJ whole genome shotgun (WGS) entry which is preliminary data.</text>
</comment>
<dbReference type="PANTHER" id="PTHR30514">
    <property type="entry name" value="GLUCOKINASE"/>
    <property type="match status" value="1"/>
</dbReference>
<evidence type="ECO:0000256" key="1">
    <source>
        <dbReference type="ARBA" id="ARBA00023015"/>
    </source>
</evidence>
<protein>
    <submittedName>
        <fullName evidence="6">RpiR family transcriptional regulator</fullName>
    </submittedName>
</protein>
<dbReference type="Pfam" id="PF01380">
    <property type="entry name" value="SIS"/>
    <property type="match status" value="1"/>
</dbReference>
<dbReference type="GO" id="GO:1901135">
    <property type="term" value="P:carbohydrate derivative metabolic process"/>
    <property type="evidence" value="ECO:0007669"/>
    <property type="project" value="InterPro"/>
</dbReference>
<dbReference type="InterPro" id="IPR001347">
    <property type="entry name" value="SIS_dom"/>
</dbReference>
<dbReference type="OrthoDB" id="370421at2"/>
<evidence type="ECO:0000313" key="7">
    <source>
        <dbReference type="Proteomes" id="UP000280668"/>
    </source>
</evidence>
<organism evidence="6 7">
    <name type="scientific">Bogoriella caseilytica</name>
    <dbReference type="NCBI Taxonomy" id="56055"/>
    <lineage>
        <taxon>Bacteria</taxon>
        <taxon>Bacillati</taxon>
        <taxon>Actinomycetota</taxon>
        <taxon>Actinomycetes</taxon>
        <taxon>Micrococcales</taxon>
        <taxon>Bogoriellaceae</taxon>
        <taxon>Bogoriella</taxon>
    </lineage>
</organism>
<name>A0A3N2BF55_9MICO</name>
<dbReference type="InterPro" id="IPR046348">
    <property type="entry name" value="SIS_dom_sf"/>
</dbReference>
<dbReference type="Pfam" id="PF01418">
    <property type="entry name" value="HTH_6"/>
    <property type="match status" value="1"/>
</dbReference>
<accession>A0A3N2BF55</accession>
<evidence type="ECO:0000259" key="4">
    <source>
        <dbReference type="PROSITE" id="PS51071"/>
    </source>
</evidence>
<evidence type="ECO:0000313" key="6">
    <source>
        <dbReference type="EMBL" id="ROR73877.1"/>
    </source>
</evidence>
<dbReference type="SUPFAM" id="SSF46689">
    <property type="entry name" value="Homeodomain-like"/>
    <property type="match status" value="1"/>
</dbReference>
<gene>
    <name evidence="6" type="ORF">EDD31_2270</name>
</gene>
<dbReference type="SUPFAM" id="SSF53697">
    <property type="entry name" value="SIS domain"/>
    <property type="match status" value="1"/>
</dbReference>
<dbReference type="InterPro" id="IPR000281">
    <property type="entry name" value="HTH_RpiR"/>
</dbReference>
<dbReference type="InterPro" id="IPR035472">
    <property type="entry name" value="RpiR-like_SIS"/>
</dbReference>
<dbReference type="GO" id="GO:0097367">
    <property type="term" value="F:carbohydrate derivative binding"/>
    <property type="evidence" value="ECO:0007669"/>
    <property type="project" value="InterPro"/>
</dbReference>
<dbReference type="InterPro" id="IPR036388">
    <property type="entry name" value="WH-like_DNA-bd_sf"/>
</dbReference>
<proteinExistence type="predicted"/>
<dbReference type="AlphaFoldDB" id="A0A3N2BF55"/>
<feature type="domain" description="SIS" evidence="5">
    <location>
        <begin position="136"/>
        <end position="276"/>
    </location>
</feature>
<dbReference type="PROSITE" id="PS51464">
    <property type="entry name" value="SIS"/>
    <property type="match status" value="1"/>
</dbReference>